<organism evidence="1 2">
    <name type="scientific">Mortierella polycephala</name>
    <dbReference type="NCBI Taxonomy" id="41804"/>
    <lineage>
        <taxon>Eukaryota</taxon>
        <taxon>Fungi</taxon>
        <taxon>Fungi incertae sedis</taxon>
        <taxon>Mucoromycota</taxon>
        <taxon>Mortierellomycotina</taxon>
        <taxon>Mortierellomycetes</taxon>
        <taxon>Mortierellales</taxon>
        <taxon>Mortierellaceae</taxon>
        <taxon>Mortierella</taxon>
    </lineage>
</organism>
<dbReference type="OrthoDB" id="2441991at2759"/>
<reference evidence="1" key="1">
    <citation type="journal article" date="2020" name="Fungal Divers.">
        <title>Resolving the Mortierellaceae phylogeny through synthesis of multi-gene phylogenetics and phylogenomics.</title>
        <authorList>
            <person name="Vandepol N."/>
            <person name="Liber J."/>
            <person name="Desiro A."/>
            <person name="Na H."/>
            <person name="Kennedy M."/>
            <person name="Barry K."/>
            <person name="Grigoriev I.V."/>
            <person name="Miller A.N."/>
            <person name="O'Donnell K."/>
            <person name="Stajich J.E."/>
            <person name="Bonito G."/>
        </authorList>
    </citation>
    <scope>NUCLEOTIDE SEQUENCE</scope>
    <source>
        <strain evidence="1">KOD948</strain>
    </source>
</reference>
<dbReference type="EMBL" id="JAAAJA010000302">
    <property type="protein sequence ID" value="KAG0256365.1"/>
    <property type="molecule type" value="Genomic_DNA"/>
</dbReference>
<protein>
    <submittedName>
        <fullName evidence="1">Uncharacterized protein</fullName>
    </submittedName>
</protein>
<proteinExistence type="predicted"/>
<evidence type="ECO:0000313" key="2">
    <source>
        <dbReference type="Proteomes" id="UP000726737"/>
    </source>
</evidence>
<gene>
    <name evidence="1" type="ORF">BG011_004595</name>
</gene>
<dbReference type="AlphaFoldDB" id="A0A9P6PXX5"/>
<dbReference type="Proteomes" id="UP000726737">
    <property type="component" value="Unassembled WGS sequence"/>
</dbReference>
<name>A0A9P6PXX5_9FUNG</name>
<sequence>MAPFTRKIPLTPTTYKTPRYALRGSIRIDGFCLQLLAFELMELNMVGYRRLPQTALLNRVTSTVGGVDSHLSEIRNIVKTPQDVANLWGCAPDQIKIFGLDLGQACVVGASALLPKCHDPNRKKPEPVTFFNLAGRVPVHVQA</sequence>
<evidence type="ECO:0000313" key="1">
    <source>
        <dbReference type="EMBL" id="KAG0256365.1"/>
    </source>
</evidence>
<comment type="caution">
    <text evidence="1">The sequence shown here is derived from an EMBL/GenBank/DDBJ whole genome shotgun (WGS) entry which is preliminary data.</text>
</comment>
<keyword evidence="2" id="KW-1185">Reference proteome</keyword>
<accession>A0A9P6PXX5</accession>